<comment type="caution">
    <text evidence="9">The sequence shown here is derived from an EMBL/GenBank/DDBJ whole genome shotgun (WGS) entry which is preliminary data.</text>
</comment>
<dbReference type="GO" id="GO:0000155">
    <property type="term" value="F:phosphorelay sensor kinase activity"/>
    <property type="evidence" value="ECO:0007669"/>
    <property type="project" value="InterPro"/>
</dbReference>
<dbReference type="NCBIfam" id="TIGR00229">
    <property type="entry name" value="sensory_box"/>
    <property type="match status" value="1"/>
</dbReference>
<evidence type="ECO:0000256" key="3">
    <source>
        <dbReference type="ARBA" id="ARBA00022553"/>
    </source>
</evidence>
<dbReference type="Pfam" id="PF00512">
    <property type="entry name" value="HisKA"/>
    <property type="match status" value="1"/>
</dbReference>
<evidence type="ECO:0000256" key="2">
    <source>
        <dbReference type="ARBA" id="ARBA00012438"/>
    </source>
</evidence>
<accession>A0A644Y6D7</accession>
<dbReference type="PANTHER" id="PTHR43047:SF72">
    <property type="entry name" value="OSMOSENSING HISTIDINE PROTEIN KINASE SLN1"/>
    <property type="match status" value="1"/>
</dbReference>
<dbReference type="InterPro" id="IPR003594">
    <property type="entry name" value="HATPase_dom"/>
</dbReference>
<evidence type="ECO:0000256" key="4">
    <source>
        <dbReference type="ARBA" id="ARBA00022679"/>
    </source>
</evidence>
<dbReference type="CDD" id="cd00082">
    <property type="entry name" value="HisKA"/>
    <property type="match status" value="1"/>
</dbReference>
<keyword evidence="5 9" id="KW-0418">Kinase</keyword>
<dbReference type="PANTHER" id="PTHR43047">
    <property type="entry name" value="TWO-COMPONENT HISTIDINE PROTEIN KINASE"/>
    <property type="match status" value="1"/>
</dbReference>
<dbReference type="InterPro" id="IPR036890">
    <property type="entry name" value="HATPase_C_sf"/>
</dbReference>
<evidence type="ECO:0000256" key="6">
    <source>
        <dbReference type="SAM" id="Coils"/>
    </source>
</evidence>
<dbReference type="SMART" id="SM00387">
    <property type="entry name" value="HATPase_c"/>
    <property type="match status" value="1"/>
</dbReference>
<dbReference type="SUPFAM" id="SSF55874">
    <property type="entry name" value="ATPase domain of HSP90 chaperone/DNA topoisomerase II/histidine kinase"/>
    <property type="match status" value="1"/>
</dbReference>
<name>A0A644Y6D7_9ZZZZ</name>
<keyword evidence="3" id="KW-0597">Phosphoprotein</keyword>
<dbReference type="InterPro" id="IPR005467">
    <property type="entry name" value="His_kinase_dom"/>
</dbReference>
<dbReference type="InterPro" id="IPR000700">
    <property type="entry name" value="PAS-assoc_C"/>
</dbReference>
<dbReference type="SUPFAM" id="SSF55785">
    <property type="entry name" value="PYP-like sensor domain (PAS domain)"/>
    <property type="match status" value="2"/>
</dbReference>
<dbReference type="GO" id="GO:0009927">
    <property type="term" value="F:histidine phosphotransfer kinase activity"/>
    <property type="evidence" value="ECO:0007669"/>
    <property type="project" value="TreeGrafter"/>
</dbReference>
<dbReference type="InterPro" id="IPR004358">
    <property type="entry name" value="Sig_transdc_His_kin-like_C"/>
</dbReference>
<evidence type="ECO:0000259" key="7">
    <source>
        <dbReference type="PROSITE" id="PS50109"/>
    </source>
</evidence>
<dbReference type="CDD" id="cd00130">
    <property type="entry name" value="PAS"/>
    <property type="match status" value="1"/>
</dbReference>
<dbReference type="GO" id="GO:0005886">
    <property type="term" value="C:plasma membrane"/>
    <property type="evidence" value="ECO:0007669"/>
    <property type="project" value="TreeGrafter"/>
</dbReference>
<dbReference type="PROSITE" id="PS50113">
    <property type="entry name" value="PAC"/>
    <property type="match status" value="2"/>
</dbReference>
<sequence>MQNKSVHELLEIIDSSSVGSFICDMEKGEIYYSYEWSKRLGVEHLSPREATLVATTYVHPEDQDDIQRAFSQACEQKSPKVRMEFRVKTVDSGYIWVLGQGKIIYDQDGRPVKYYGTHSDITERKKTEEKLQRYTEEIKKKEEESLQLIDSFTEGTWIVDRLEGTIKCSEKWEKRIGLDLVPEEERLAYTNTLPNSDDTVGGNSIQHQMKIGAERFDLEYLMKTVDRGYIWTQNRGKIVYNEHGEAIKVYAATLDITERKQMEEELRESERIALDLVEKLRIADKNKNAFINMLSHELRNPLASIMMSLCLMERISSGEKREARALEIAKRQGIQLTNLVDDLLDITRITQNKIILKKDTVEINNLIDMAVQDYRSQFIDKNVKLEVQLTTPLYIEADPSRITQVVGNLLHNAAKFTNSNDLVTVTVSHEIKSNQVLITVHDTGRGIAPEFLGNIFEPFIQVDKSLDRSLGGLGLGLAIVKGMVELHNGKVQVFSEGIGKGAKFTIWLPLSEEQMMKLN</sequence>
<dbReference type="SMART" id="SM00388">
    <property type="entry name" value="HisKA"/>
    <property type="match status" value="1"/>
</dbReference>
<evidence type="ECO:0000256" key="5">
    <source>
        <dbReference type="ARBA" id="ARBA00022777"/>
    </source>
</evidence>
<dbReference type="InterPro" id="IPR001610">
    <property type="entry name" value="PAC"/>
</dbReference>
<proteinExistence type="predicted"/>
<dbReference type="InterPro" id="IPR036097">
    <property type="entry name" value="HisK_dim/P_sf"/>
</dbReference>
<dbReference type="InterPro" id="IPR000014">
    <property type="entry name" value="PAS"/>
</dbReference>
<feature type="domain" description="Histidine kinase" evidence="7">
    <location>
        <begin position="293"/>
        <end position="512"/>
    </location>
</feature>
<dbReference type="PRINTS" id="PR00344">
    <property type="entry name" value="BCTRLSENSOR"/>
</dbReference>
<dbReference type="InterPro" id="IPR035965">
    <property type="entry name" value="PAS-like_dom_sf"/>
</dbReference>
<dbReference type="SMART" id="SM00086">
    <property type="entry name" value="PAC"/>
    <property type="match status" value="2"/>
</dbReference>
<keyword evidence="6" id="KW-0175">Coiled coil</keyword>
<dbReference type="EMBL" id="VSSQ01003656">
    <property type="protein sequence ID" value="MPM21744.1"/>
    <property type="molecule type" value="Genomic_DNA"/>
</dbReference>
<dbReference type="FunFam" id="3.30.565.10:FF:000006">
    <property type="entry name" value="Sensor histidine kinase WalK"/>
    <property type="match status" value="1"/>
</dbReference>
<keyword evidence="4 9" id="KW-0808">Transferase</keyword>
<evidence type="ECO:0000256" key="1">
    <source>
        <dbReference type="ARBA" id="ARBA00000085"/>
    </source>
</evidence>
<organism evidence="9">
    <name type="scientific">bioreactor metagenome</name>
    <dbReference type="NCBI Taxonomy" id="1076179"/>
    <lineage>
        <taxon>unclassified sequences</taxon>
        <taxon>metagenomes</taxon>
        <taxon>ecological metagenomes</taxon>
    </lineage>
</organism>
<dbReference type="Gene3D" id="3.30.565.10">
    <property type="entry name" value="Histidine kinase-like ATPase, C-terminal domain"/>
    <property type="match status" value="1"/>
</dbReference>
<dbReference type="Pfam" id="PF08447">
    <property type="entry name" value="PAS_3"/>
    <property type="match status" value="1"/>
</dbReference>
<dbReference type="Gene3D" id="1.10.287.130">
    <property type="match status" value="1"/>
</dbReference>
<comment type="catalytic activity">
    <reaction evidence="1">
        <text>ATP + protein L-histidine = ADP + protein N-phospho-L-histidine.</text>
        <dbReference type="EC" id="2.7.13.3"/>
    </reaction>
</comment>
<feature type="domain" description="PAC" evidence="8">
    <location>
        <begin position="81"/>
        <end position="133"/>
    </location>
</feature>
<feature type="domain" description="PAC" evidence="8">
    <location>
        <begin position="216"/>
        <end position="268"/>
    </location>
</feature>
<dbReference type="AlphaFoldDB" id="A0A644Y6D7"/>
<dbReference type="InterPro" id="IPR003661">
    <property type="entry name" value="HisK_dim/P_dom"/>
</dbReference>
<dbReference type="EC" id="2.7.13.3" evidence="2"/>
<reference evidence="9" key="1">
    <citation type="submission" date="2019-08" db="EMBL/GenBank/DDBJ databases">
        <authorList>
            <person name="Kucharzyk K."/>
            <person name="Murdoch R.W."/>
            <person name="Higgins S."/>
            <person name="Loffler F."/>
        </authorList>
    </citation>
    <scope>NUCLEOTIDE SEQUENCE</scope>
</reference>
<evidence type="ECO:0000259" key="8">
    <source>
        <dbReference type="PROSITE" id="PS50113"/>
    </source>
</evidence>
<dbReference type="SUPFAM" id="SSF47384">
    <property type="entry name" value="Homodimeric domain of signal transducing histidine kinase"/>
    <property type="match status" value="1"/>
</dbReference>
<dbReference type="Gene3D" id="3.30.450.20">
    <property type="entry name" value="PAS domain"/>
    <property type="match status" value="2"/>
</dbReference>
<evidence type="ECO:0000313" key="9">
    <source>
        <dbReference type="EMBL" id="MPM21744.1"/>
    </source>
</evidence>
<gene>
    <name evidence="9" type="primary">sasA_184</name>
    <name evidence="9" type="ORF">SDC9_68189</name>
</gene>
<dbReference type="InterPro" id="IPR013655">
    <property type="entry name" value="PAS_fold_3"/>
</dbReference>
<protein>
    <recommendedName>
        <fullName evidence="2">histidine kinase</fullName>
        <ecNumber evidence="2">2.7.13.3</ecNumber>
    </recommendedName>
</protein>
<dbReference type="Pfam" id="PF02518">
    <property type="entry name" value="HATPase_c"/>
    <property type="match status" value="1"/>
</dbReference>
<dbReference type="PROSITE" id="PS50109">
    <property type="entry name" value="HIS_KIN"/>
    <property type="match status" value="1"/>
</dbReference>
<feature type="coiled-coil region" evidence="6">
    <location>
        <begin position="124"/>
        <end position="151"/>
    </location>
</feature>